<dbReference type="Proteomes" id="UP001605036">
    <property type="component" value="Unassembled WGS sequence"/>
</dbReference>
<evidence type="ECO:0000313" key="1">
    <source>
        <dbReference type="EMBL" id="KAL2632274.1"/>
    </source>
</evidence>
<dbReference type="AlphaFoldDB" id="A0ABD1YRE6"/>
<proteinExistence type="predicted"/>
<protein>
    <submittedName>
        <fullName evidence="1">Uncharacterized protein</fullName>
    </submittedName>
</protein>
<dbReference type="EMBL" id="JBHFFA010000004">
    <property type="protein sequence ID" value="KAL2632274.1"/>
    <property type="molecule type" value="Genomic_DNA"/>
</dbReference>
<accession>A0ABD1YRE6</accession>
<comment type="caution">
    <text evidence="1">The sequence shown here is derived from an EMBL/GenBank/DDBJ whole genome shotgun (WGS) entry which is preliminary data.</text>
</comment>
<evidence type="ECO:0000313" key="2">
    <source>
        <dbReference type="Proteomes" id="UP001605036"/>
    </source>
</evidence>
<reference evidence="1 2" key="1">
    <citation type="submission" date="2024-09" db="EMBL/GenBank/DDBJ databases">
        <title>Chromosome-scale assembly of Riccia fluitans.</title>
        <authorList>
            <person name="Paukszto L."/>
            <person name="Sawicki J."/>
            <person name="Karawczyk K."/>
            <person name="Piernik-Szablinska J."/>
            <person name="Szczecinska M."/>
            <person name="Mazdziarz M."/>
        </authorList>
    </citation>
    <scope>NUCLEOTIDE SEQUENCE [LARGE SCALE GENOMIC DNA]</scope>
    <source>
        <strain evidence="1">Rf_01</strain>
        <tissue evidence="1">Aerial parts of the thallus</tissue>
    </source>
</reference>
<name>A0ABD1YRE6_9MARC</name>
<organism evidence="1 2">
    <name type="scientific">Riccia fluitans</name>
    <dbReference type="NCBI Taxonomy" id="41844"/>
    <lineage>
        <taxon>Eukaryota</taxon>
        <taxon>Viridiplantae</taxon>
        <taxon>Streptophyta</taxon>
        <taxon>Embryophyta</taxon>
        <taxon>Marchantiophyta</taxon>
        <taxon>Marchantiopsida</taxon>
        <taxon>Marchantiidae</taxon>
        <taxon>Marchantiales</taxon>
        <taxon>Ricciaceae</taxon>
        <taxon>Riccia</taxon>
    </lineage>
</organism>
<gene>
    <name evidence="1" type="ORF">R1flu_016960</name>
</gene>
<keyword evidence="2" id="KW-1185">Reference proteome</keyword>
<sequence>MSRKKVPYRLEGVVSVVSIGSTLPSTLEMQKVQVMASVAVTFPAEAGNRATTSNKSSHVHKVNVDNYGTFPPDTRIQHETETFVCSQLVDEVSGRTVDRLWQLWWRAWIGKRMSTLSSAC</sequence>